<evidence type="ECO:0000313" key="2">
    <source>
        <dbReference type="Proteomes" id="UP000724874"/>
    </source>
</evidence>
<comment type="caution">
    <text evidence="1">The sequence shown here is derived from an EMBL/GenBank/DDBJ whole genome shotgun (WGS) entry which is preliminary data.</text>
</comment>
<reference evidence="1" key="1">
    <citation type="submission" date="2020-11" db="EMBL/GenBank/DDBJ databases">
        <authorList>
            <consortium name="DOE Joint Genome Institute"/>
            <person name="Ahrendt S."/>
            <person name="Riley R."/>
            <person name="Andreopoulos W."/>
            <person name="LaButti K."/>
            <person name="Pangilinan J."/>
            <person name="Ruiz-duenas F.J."/>
            <person name="Barrasa J.M."/>
            <person name="Sanchez-Garcia M."/>
            <person name="Camarero S."/>
            <person name="Miyauchi S."/>
            <person name="Serrano A."/>
            <person name="Linde D."/>
            <person name="Babiker R."/>
            <person name="Drula E."/>
            <person name="Ayuso-Fernandez I."/>
            <person name="Pacheco R."/>
            <person name="Padilla G."/>
            <person name="Ferreira P."/>
            <person name="Barriuso J."/>
            <person name="Kellner H."/>
            <person name="Castanera R."/>
            <person name="Alfaro M."/>
            <person name="Ramirez L."/>
            <person name="Pisabarro A.G."/>
            <person name="Kuo A."/>
            <person name="Tritt A."/>
            <person name="Lipzen A."/>
            <person name="He G."/>
            <person name="Yan M."/>
            <person name="Ng V."/>
            <person name="Cullen D."/>
            <person name="Martin F."/>
            <person name="Rosso M.-N."/>
            <person name="Henrissat B."/>
            <person name="Hibbett D."/>
            <person name="Martinez A.T."/>
            <person name="Grigoriev I.V."/>
        </authorList>
    </citation>
    <scope>NUCLEOTIDE SEQUENCE</scope>
    <source>
        <strain evidence="1">AH 44721</strain>
    </source>
</reference>
<keyword evidence="2" id="KW-1185">Reference proteome</keyword>
<accession>A0A9P5TNX8</accession>
<organism evidence="1 2">
    <name type="scientific">Gymnopilus junonius</name>
    <name type="common">Spectacular rustgill mushroom</name>
    <name type="synonym">Gymnopilus spectabilis subsp. junonius</name>
    <dbReference type="NCBI Taxonomy" id="109634"/>
    <lineage>
        <taxon>Eukaryota</taxon>
        <taxon>Fungi</taxon>
        <taxon>Dikarya</taxon>
        <taxon>Basidiomycota</taxon>
        <taxon>Agaricomycotina</taxon>
        <taxon>Agaricomycetes</taxon>
        <taxon>Agaricomycetidae</taxon>
        <taxon>Agaricales</taxon>
        <taxon>Agaricineae</taxon>
        <taxon>Hymenogastraceae</taxon>
        <taxon>Gymnopilus</taxon>
    </lineage>
</organism>
<sequence length="247" mass="28336">MTPESLGPASAGPGVSVVVGVGVWIKQEDKRFLITHRSETTGASDDVANDISLERFEYLFSNLPTIVSHVHLKFVIYHAGRTFSKWVYDFCIAREDLLDQIECIMSIYRLWTKPIPSNDTHSFIHIPKSLDPVNRNDAESSFTRAEQFNWRRQSKPHDAEARDEVLEYETLLAFTELAPDNTSKNESISQWLVGVPTSPGDFDVDCDQDWKKFVPNQIRQVDRSVVTMALYAIHWRVWRLKPEVVLV</sequence>
<dbReference type="AlphaFoldDB" id="A0A9P5TNX8"/>
<gene>
    <name evidence="1" type="ORF">CPB84DRAFT_1847202</name>
</gene>
<name>A0A9P5TNX8_GYMJU</name>
<evidence type="ECO:0000313" key="1">
    <source>
        <dbReference type="EMBL" id="KAF8900758.1"/>
    </source>
</evidence>
<protein>
    <submittedName>
        <fullName evidence="1">Uncharacterized protein</fullName>
    </submittedName>
</protein>
<dbReference type="Proteomes" id="UP000724874">
    <property type="component" value="Unassembled WGS sequence"/>
</dbReference>
<dbReference type="EMBL" id="JADNYJ010000046">
    <property type="protein sequence ID" value="KAF8900758.1"/>
    <property type="molecule type" value="Genomic_DNA"/>
</dbReference>
<dbReference type="OrthoDB" id="3133596at2759"/>
<proteinExistence type="predicted"/>